<organism evidence="1 2">
    <name type="scientific">Rhodopirellula baltica (strain DSM 10527 / NCIMB 13988 / SH1)</name>
    <dbReference type="NCBI Taxonomy" id="243090"/>
    <lineage>
        <taxon>Bacteria</taxon>
        <taxon>Pseudomonadati</taxon>
        <taxon>Planctomycetota</taxon>
        <taxon>Planctomycetia</taxon>
        <taxon>Pirellulales</taxon>
        <taxon>Pirellulaceae</taxon>
        <taxon>Rhodopirellula</taxon>
    </lineage>
</organism>
<dbReference type="InParanoid" id="Q7UX11"/>
<dbReference type="HOGENOM" id="CLU_3358106_0_0_0"/>
<dbReference type="Proteomes" id="UP000001025">
    <property type="component" value="Chromosome"/>
</dbReference>
<evidence type="ECO:0000313" key="1">
    <source>
        <dbReference type="EMBL" id="CAD72201.1"/>
    </source>
</evidence>
<dbReference type="EMBL" id="BX294135">
    <property type="protein sequence ID" value="CAD72201.1"/>
    <property type="molecule type" value="Genomic_DNA"/>
</dbReference>
<dbReference type="KEGG" id="rba:RB1636"/>
<evidence type="ECO:0000313" key="2">
    <source>
        <dbReference type="Proteomes" id="UP000001025"/>
    </source>
</evidence>
<proteinExistence type="predicted"/>
<reference evidence="1 2" key="1">
    <citation type="journal article" date="2003" name="Proc. Natl. Acad. Sci. U.S.A.">
        <title>Complete genome sequence of the marine planctomycete Pirellula sp. strain 1.</title>
        <authorList>
            <person name="Gloeckner F.O."/>
            <person name="Kube M."/>
            <person name="Bauer M."/>
            <person name="Teeling H."/>
            <person name="Lombardot T."/>
            <person name="Ludwig W."/>
            <person name="Gade D."/>
            <person name="Beck A."/>
            <person name="Borzym K."/>
            <person name="Heitmann K."/>
            <person name="Rabus R."/>
            <person name="Schlesner H."/>
            <person name="Amann R."/>
            <person name="Reinhardt R."/>
        </authorList>
    </citation>
    <scope>NUCLEOTIDE SEQUENCE [LARGE SCALE GENOMIC DNA]</scope>
    <source>
        <strain evidence="2">DSM 10527 / NCIMB 13988 / SH1</strain>
    </source>
</reference>
<accession>Q7UX11</accession>
<keyword evidence="2" id="KW-1185">Reference proteome</keyword>
<gene>
    <name evidence="1" type="ordered locus">RB1636</name>
</gene>
<dbReference type="AlphaFoldDB" id="Q7UX11"/>
<name>Q7UX11_RHOBA</name>
<dbReference type="EnsemblBacteria" id="CAD72201">
    <property type="protein sequence ID" value="CAD72201"/>
    <property type="gene ID" value="RB1636"/>
</dbReference>
<protein>
    <submittedName>
        <fullName evidence="1">Uncharacterized protein</fullName>
    </submittedName>
</protein>
<sequence length="36" mass="3993">MPRRNVGGNGMRFGFVGDFRSRVDGYDSIRSATASR</sequence>